<accession>A0A0V1HQ13</accession>
<evidence type="ECO:0000313" key="4">
    <source>
        <dbReference type="EMBL" id="KRZ12666.1"/>
    </source>
</evidence>
<dbReference type="Proteomes" id="UP000055024">
    <property type="component" value="Unassembled WGS sequence"/>
</dbReference>
<dbReference type="AlphaFoldDB" id="A0A0V1HQ13"/>
<sequence>MAKTVEKILQLFKWRNVTCLNGGEKNNKGECRCQKYFTGPECQYIQCLYGGTVILPENKTCLCPDEYHYRGRHCETIICENGGNDNGQGGCDCLPDWYNGQFCQYYSSPWIILFSCLGLFITVIAFVCIACRLQNWFCSLSDITTFSDCCRNQSCRSQSHPLSIYSSPTQVSAESVPTAYERRPLYSNKRLTLDREENAIPLPSTNSDTCIAGMLEYPETPPPSYEALFTYVHAMAVKTAHETKNVIRILE</sequence>
<evidence type="ECO:0000256" key="1">
    <source>
        <dbReference type="PROSITE-ProRule" id="PRU00076"/>
    </source>
</evidence>
<evidence type="ECO:0000313" key="5">
    <source>
        <dbReference type="Proteomes" id="UP000055024"/>
    </source>
</evidence>
<comment type="caution">
    <text evidence="1">Lacks conserved residue(s) required for the propagation of feature annotation.</text>
</comment>
<keyword evidence="1" id="KW-0245">EGF-like domain</keyword>
<dbReference type="PROSITE" id="PS50026">
    <property type="entry name" value="EGF_3"/>
    <property type="match status" value="1"/>
</dbReference>
<proteinExistence type="predicted"/>
<feature type="domain" description="EGF-like" evidence="3">
    <location>
        <begin position="38"/>
        <end position="75"/>
    </location>
</feature>
<keyword evidence="2" id="KW-0472">Membrane</keyword>
<gene>
    <name evidence="4" type="ORF">T11_5960</name>
</gene>
<dbReference type="OrthoDB" id="5915151at2759"/>
<evidence type="ECO:0000259" key="3">
    <source>
        <dbReference type="PROSITE" id="PS50026"/>
    </source>
</evidence>
<dbReference type="EMBL" id="JYDP01000038">
    <property type="protein sequence ID" value="KRZ12666.1"/>
    <property type="molecule type" value="Genomic_DNA"/>
</dbReference>
<feature type="transmembrane region" description="Helical" evidence="2">
    <location>
        <begin position="110"/>
        <end position="131"/>
    </location>
</feature>
<keyword evidence="2" id="KW-0812">Transmembrane</keyword>
<keyword evidence="2" id="KW-1133">Transmembrane helix</keyword>
<protein>
    <recommendedName>
        <fullName evidence="3">EGF-like domain-containing protein</fullName>
    </recommendedName>
</protein>
<comment type="caution">
    <text evidence="4">The sequence shown here is derived from an EMBL/GenBank/DDBJ whole genome shotgun (WGS) entry which is preliminary data.</text>
</comment>
<dbReference type="Gene3D" id="2.10.25.10">
    <property type="entry name" value="Laminin"/>
    <property type="match status" value="1"/>
</dbReference>
<keyword evidence="5" id="KW-1185">Reference proteome</keyword>
<feature type="non-terminal residue" evidence="4">
    <location>
        <position position="251"/>
    </location>
</feature>
<reference evidence="4 5" key="1">
    <citation type="submission" date="2015-01" db="EMBL/GenBank/DDBJ databases">
        <title>Evolution of Trichinella species and genotypes.</title>
        <authorList>
            <person name="Korhonen P.K."/>
            <person name="Edoardo P."/>
            <person name="Giuseppe L.R."/>
            <person name="Gasser R.B."/>
        </authorList>
    </citation>
    <scope>NUCLEOTIDE SEQUENCE [LARGE SCALE GENOMIC DNA]</scope>
    <source>
        <strain evidence="4">ISS1029</strain>
    </source>
</reference>
<dbReference type="InterPro" id="IPR000742">
    <property type="entry name" value="EGF"/>
</dbReference>
<evidence type="ECO:0000256" key="2">
    <source>
        <dbReference type="SAM" id="Phobius"/>
    </source>
</evidence>
<organism evidence="4 5">
    <name type="scientific">Trichinella zimbabwensis</name>
    <dbReference type="NCBI Taxonomy" id="268475"/>
    <lineage>
        <taxon>Eukaryota</taxon>
        <taxon>Metazoa</taxon>
        <taxon>Ecdysozoa</taxon>
        <taxon>Nematoda</taxon>
        <taxon>Enoplea</taxon>
        <taxon>Dorylaimia</taxon>
        <taxon>Trichinellida</taxon>
        <taxon>Trichinellidae</taxon>
        <taxon>Trichinella</taxon>
    </lineage>
</organism>
<name>A0A0V1HQ13_9BILA</name>